<feature type="domain" description="ChrR-like cupin" evidence="1">
    <location>
        <begin position="10"/>
        <end position="113"/>
    </location>
</feature>
<evidence type="ECO:0000313" key="2">
    <source>
        <dbReference type="EMBL" id="TDO50125.1"/>
    </source>
</evidence>
<dbReference type="AlphaFoldDB" id="A0A4R6KLU9"/>
<reference evidence="2 3" key="1">
    <citation type="submission" date="2019-03" db="EMBL/GenBank/DDBJ databases">
        <title>Genomic Encyclopedia of Type Strains, Phase III (KMG-III): the genomes of soil and plant-associated and newly described type strains.</title>
        <authorList>
            <person name="Whitman W."/>
        </authorList>
    </citation>
    <scope>NUCLEOTIDE SEQUENCE [LARGE SCALE GENOMIC DNA]</scope>
    <source>
        <strain evidence="2 3">VKM Ac-2527</strain>
    </source>
</reference>
<dbReference type="SUPFAM" id="SSF51182">
    <property type="entry name" value="RmlC-like cupins"/>
    <property type="match status" value="1"/>
</dbReference>
<protein>
    <submittedName>
        <fullName evidence="2">ChrR-like protein with cupin domain</fullName>
    </submittedName>
</protein>
<dbReference type="Proteomes" id="UP000295388">
    <property type="component" value="Unassembled WGS sequence"/>
</dbReference>
<dbReference type="InterPro" id="IPR014710">
    <property type="entry name" value="RmlC-like_jellyroll"/>
</dbReference>
<dbReference type="OrthoDB" id="7861119at2"/>
<dbReference type="Gene3D" id="2.60.120.10">
    <property type="entry name" value="Jelly Rolls"/>
    <property type="match status" value="1"/>
</dbReference>
<dbReference type="EMBL" id="SNWQ01000005">
    <property type="protein sequence ID" value="TDO50125.1"/>
    <property type="molecule type" value="Genomic_DNA"/>
</dbReference>
<dbReference type="RefSeq" id="WP_133800376.1">
    <property type="nucleotide sequence ID" value="NZ_SNWQ01000005.1"/>
</dbReference>
<dbReference type="InterPro" id="IPR011051">
    <property type="entry name" value="RmlC_Cupin_sf"/>
</dbReference>
<evidence type="ECO:0000259" key="1">
    <source>
        <dbReference type="Pfam" id="PF12973"/>
    </source>
</evidence>
<organism evidence="2 3">
    <name type="scientific">Kribbella caucasensis</name>
    <dbReference type="NCBI Taxonomy" id="2512215"/>
    <lineage>
        <taxon>Bacteria</taxon>
        <taxon>Bacillati</taxon>
        <taxon>Actinomycetota</taxon>
        <taxon>Actinomycetes</taxon>
        <taxon>Propionibacteriales</taxon>
        <taxon>Kribbellaceae</taxon>
        <taxon>Kribbella</taxon>
    </lineage>
</organism>
<proteinExistence type="predicted"/>
<keyword evidence="3" id="KW-1185">Reference proteome</keyword>
<gene>
    <name evidence="2" type="ORF">EV643_105356</name>
</gene>
<comment type="caution">
    <text evidence="2">The sequence shown here is derived from an EMBL/GenBank/DDBJ whole genome shotgun (WGS) entry which is preliminary data.</text>
</comment>
<dbReference type="Pfam" id="PF12973">
    <property type="entry name" value="Cupin_7"/>
    <property type="match status" value="1"/>
</dbReference>
<name>A0A4R6KLU9_9ACTN</name>
<sequence length="130" mass="14755">MASFDEPLREVLLQTDDLEWVEKSLAGLTHKMLWRDPSTEASIALVRFEKGSGIPSEHQHASNQFMFCLSGRYVYLPTGTTLTKGSFYWNPKGCVHGPTLAEETSILLEVYDGPHYPERPAFYDNDEDAR</sequence>
<dbReference type="InterPro" id="IPR025979">
    <property type="entry name" value="ChrR-like_cupin_dom"/>
</dbReference>
<evidence type="ECO:0000313" key="3">
    <source>
        <dbReference type="Proteomes" id="UP000295388"/>
    </source>
</evidence>
<accession>A0A4R6KLU9</accession>